<sequence length="39" mass="4540">MLNFDSLVVRMRKFKGVVNVQKYIKGYCYSVAHVSVNFV</sequence>
<proteinExistence type="predicted"/>
<dbReference type="EMBL" id="BK015781">
    <property type="protein sequence ID" value="DAE24700.1"/>
    <property type="molecule type" value="Genomic_DNA"/>
</dbReference>
<accession>A0A8S5R196</accession>
<reference evidence="1" key="1">
    <citation type="journal article" date="2021" name="Proc. Natl. Acad. Sci. U.S.A.">
        <title>A Catalog of Tens of Thousands of Viruses from Human Metagenomes Reveals Hidden Associations with Chronic Diseases.</title>
        <authorList>
            <person name="Tisza M.J."/>
            <person name="Buck C.B."/>
        </authorList>
    </citation>
    <scope>NUCLEOTIDE SEQUENCE</scope>
    <source>
        <strain evidence="1">Ct1ro12</strain>
    </source>
</reference>
<evidence type="ECO:0000313" key="1">
    <source>
        <dbReference type="EMBL" id="DAE24700.1"/>
    </source>
</evidence>
<organism evidence="1">
    <name type="scientific">Inoviridae sp. ct1ro12</name>
    <dbReference type="NCBI Taxonomy" id="2826756"/>
    <lineage>
        <taxon>Viruses</taxon>
        <taxon>Monodnaviria</taxon>
        <taxon>Loebvirae</taxon>
        <taxon>Hofneiviricota</taxon>
        <taxon>Faserviricetes</taxon>
        <taxon>Tubulavirales</taxon>
        <taxon>Inoviridae</taxon>
    </lineage>
</organism>
<name>A0A8S5R196_9VIRU</name>
<protein>
    <submittedName>
        <fullName evidence="1">Uncharacterized protein</fullName>
    </submittedName>
</protein>